<feature type="modified residue" description="4-aspartylphosphate" evidence="4">
    <location>
        <position position="58"/>
    </location>
</feature>
<dbReference type="CDD" id="cd17535">
    <property type="entry name" value="REC_NarL-like"/>
    <property type="match status" value="1"/>
</dbReference>
<dbReference type="SUPFAM" id="SSF52172">
    <property type="entry name" value="CheY-like"/>
    <property type="match status" value="1"/>
</dbReference>
<dbReference type="InterPro" id="IPR058245">
    <property type="entry name" value="NreC/VraR/RcsB-like_REC"/>
</dbReference>
<keyword evidence="2" id="KW-0238">DNA-binding</keyword>
<reference evidence="6 7" key="1">
    <citation type="submission" date="2021-03" db="EMBL/GenBank/DDBJ databases">
        <title>Sequencing the genomes of 1000 actinobacteria strains.</title>
        <authorList>
            <person name="Klenk H.-P."/>
        </authorList>
    </citation>
    <scope>NUCLEOTIDE SEQUENCE [LARGE SCALE GENOMIC DNA]</scope>
    <source>
        <strain evidence="6 7">DSM 12936</strain>
    </source>
</reference>
<comment type="caution">
    <text evidence="6">The sequence shown here is derived from an EMBL/GenBank/DDBJ whole genome shotgun (WGS) entry which is preliminary data.</text>
</comment>
<dbReference type="RefSeq" id="WP_210055382.1">
    <property type="nucleotide sequence ID" value="NZ_BAAAMH010000019.1"/>
</dbReference>
<feature type="domain" description="Response regulatory" evidence="5">
    <location>
        <begin position="7"/>
        <end position="123"/>
    </location>
</feature>
<dbReference type="EMBL" id="JAGIOB010000001">
    <property type="protein sequence ID" value="MBP2417142.1"/>
    <property type="molecule type" value="Genomic_DNA"/>
</dbReference>
<keyword evidence="1" id="KW-0805">Transcription regulation</keyword>
<dbReference type="Gene3D" id="3.40.50.2300">
    <property type="match status" value="1"/>
</dbReference>
<dbReference type="InterPro" id="IPR016032">
    <property type="entry name" value="Sig_transdc_resp-reg_C-effctor"/>
</dbReference>
<protein>
    <submittedName>
        <fullName evidence="6">Two-component system response regulator DevR</fullName>
    </submittedName>
</protein>
<evidence type="ECO:0000256" key="2">
    <source>
        <dbReference type="ARBA" id="ARBA00023125"/>
    </source>
</evidence>
<dbReference type="PROSITE" id="PS50110">
    <property type="entry name" value="RESPONSE_REGULATORY"/>
    <property type="match status" value="1"/>
</dbReference>
<keyword evidence="7" id="KW-1185">Reference proteome</keyword>
<proteinExistence type="predicted"/>
<sequence>MSGTTTRVFILDEHELVRRGLVDLVAAAPDLEVVGSAGDADEALPLIAASRPHVVLLDAPLTDGAGIEVGRRIRSAFPDVRCVLLTSFDDDEALFTAVMAGAAGYLVKQVGGTSLLDGVRAVAQGRPLLDGAVTERLLDRLRQSGQGDHRGASLDGREHRVLELISGGSTDGQIADALGSTPDEVRGWVSDLYGKLALRGGSPPSGPSLRLFDVDPS</sequence>
<name>A0ABS4Z7X0_9ACTN</name>
<dbReference type="InterPro" id="IPR001789">
    <property type="entry name" value="Sig_transdc_resp-reg_receiver"/>
</dbReference>
<dbReference type="PANTHER" id="PTHR43214">
    <property type="entry name" value="TWO-COMPONENT RESPONSE REGULATOR"/>
    <property type="match status" value="1"/>
</dbReference>
<evidence type="ECO:0000313" key="6">
    <source>
        <dbReference type="EMBL" id="MBP2417142.1"/>
    </source>
</evidence>
<dbReference type="SMART" id="SM00448">
    <property type="entry name" value="REC"/>
    <property type="match status" value="1"/>
</dbReference>
<keyword evidence="3" id="KW-0804">Transcription</keyword>
<evidence type="ECO:0000256" key="1">
    <source>
        <dbReference type="ARBA" id="ARBA00023015"/>
    </source>
</evidence>
<dbReference type="SUPFAM" id="SSF46894">
    <property type="entry name" value="C-terminal effector domain of the bipartite response regulators"/>
    <property type="match status" value="1"/>
</dbReference>
<dbReference type="InterPro" id="IPR039420">
    <property type="entry name" value="WalR-like"/>
</dbReference>
<evidence type="ECO:0000256" key="4">
    <source>
        <dbReference type="PROSITE-ProRule" id="PRU00169"/>
    </source>
</evidence>
<organism evidence="6 7">
    <name type="scientific">Microlunatus capsulatus</name>
    <dbReference type="NCBI Taxonomy" id="99117"/>
    <lineage>
        <taxon>Bacteria</taxon>
        <taxon>Bacillati</taxon>
        <taxon>Actinomycetota</taxon>
        <taxon>Actinomycetes</taxon>
        <taxon>Propionibacteriales</taxon>
        <taxon>Propionibacteriaceae</taxon>
        <taxon>Microlunatus</taxon>
    </lineage>
</organism>
<accession>A0ABS4Z7X0</accession>
<dbReference type="PANTHER" id="PTHR43214:SF24">
    <property type="entry name" value="TRANSCRIPTIONAL REGULATORY PROTEIN NARL-RELATED"/>
    <property type="match status" value="1"/>
</dbReference>
<dbReference type="Pfam" id="PF00072">
    <property type="entry name" value="Response_reg"/>
    <property type="match status" value="1"/>
</dbReference>
<keyword evidence="4" id="KW-0597">Phosphoprotein</keyword>
<gene>
    <name evidence="6" type="ORF">JOF54_002064</name>
</gene>
<dbReference type="Proteomes" id="UP000758168">
    <property type="component" value="Unassembled WGS sequence"/>
</dbReference>
<evidence type="ECO:0000256" key="3">
    <source>
        <dbReference type="ARBA" id="ARBA00023163"/>
    </source>
</evidence>
<dbReference type="InterPro" id="IPR011006">
    <property type="entry name" value="CheY-like_superfamily"/>
</dbReference>
<evidence type="ECO:0000313" key="7">
    <source>
        <dbReference type="Proteomes" id="UP000758168"/>
    </source>
</evidence>
<evidence type="ECO:0000259" key="5">
    <source>
        <dbReference type="PROSITE" id="PS50110"/>
    </source>
</evidence>